<dbReference type="SUPFAM" id="SSF53098">
    <property type="entry name" value="Ribonuclease H-like"/>
    <property type="match status" value="1"/>
</dbReference>
<dbReference type="Pfam" id="PF00078">
    <property type="entry name" value="RVT_1"/>
    <property type="match status" value="1"/>
</dbReference>
<dbReference type="GO" id="GO:0003676">
    <property type="term" value="F:nucleic acid binding"/>
    <property type="evidence" value="ECO:0007669"/>
    <property type="project" value="InterPro"/>
</dbReference>
<feature type="domain" description="RNase H type-1" evidence="1">
    <location>
        <begin position="550"/>
        <end position="680"/>
    </location>
</feature>
<dbReference type="Gene3D" id="3.60.10.10">
    <property type="entry name" value="Endonuclease/exonuclease/phosphatase"/>
    <property type="match status" value="1"/>
</dbReference>
<dbReference type="InterPro" id="IPR002156">
    <property type="entry name" value="RNaseH_domain"/>
</dbReference>
<keyword evidence="3" id="KW-1185">Reference proteome</keyword>
<dbReference type="PROSITE" id="PS50879">
    <property type="entry name" value="RNASE_H_1"/>
    <property type="match status" value="1"/>
</dbReference>
<dbReference type="SUPFAM" id="SSF56219">
    <property type="entry name" value="DNase I-like"/>
    <property type="match status" value="1"/>
</dbReference>
<dbReference type="InterPro" id="IPR012337">
    <property type="entry name" value="RNaseH-like_sf"/>
</dbReference>
<dbReference type="SUPFAM" id="SSF56672">
    <property type="entry name" value="DNA/RNA polymerases"/>
    <property type="match status" value="1"/>
</dbReference>
<evidence type="ECO:0000259" key="1">
    <source>
        <dbReference type="PROSITE" id="PS50879"/>
    </source>
</evidence>
<evidence type="ECO:0000313" key="3">
    <source>
        <dbReference type="Proteomes" id="UP001146120"/>
    </source>
</evidence>
<dbReference type="AlphaFoldDB" id="A0AAV2YE45"/>
<reference evidence="2" key="2">
    <citation type="journal article" date="2023" name="Microbiol Resour">
        <title>Decontamination and Annotation of the Draft Genome Sequence of the Oomycete Lagenidium giganteum ARSEF 373.</title>
        <authorList>
            <person name="Morgan W.R."/>
            <person name="Tartar A."/>
        </authorList>
    </citation>
    <scope>NUCLEOTIDE SEQUENCE</scope>
    <source>
        <strain evidence="2">ARSEF 373</strain>
    </source>
</reference>
<reference evidence="2" key="1">
    <citation type="submission" date="2022-11" db="EMBL/GenBank/DDBJ databases">
        <authorList>
            <person name="Morgan W.R."/>
            <person name="Tartar A."/>
        </authorList>
    </citation>
    <scope>NUCLEOTIDE SEQUENCE</scope>
    <source>
        <strain evidence="2">ARSEF 373</strain>
    </source>
</reference>
<name>A0AAV2YE45_9STRA</name>
<gene>
    <name evidence="2" type="ORF">N0F65_012780</name>
</gene>
<dbReference type="PANTHER" id="PTHR19446">
    <property type="entry name" value="REVERSE TRANSCRIPTASES"/>
    <property type="match status" value="1"/>
</dbReference>
<dbReference type="Gene3D" id="3.30.420.10">
    <property type="entry name" value="Ribonuclease H-like superfamily/Ribonuclease H"/>
    <property type="match status" value="1"/>
</dbReference>
<proteinExistence type="predicted"/>
<dbReference type="Proteomes" id="UP001146120">
    <property type="component" value="Unassembled WGS sequence"/>
</dbReference>
<dbReference type="EMBL" id="DAKRPA010000435">
    <property type="protein sequence ID" value="DAZ92550.1"/>
    <property type="molecule type" value="Genomic_DNA"/>
</dbReference>
<dbReference type="InterPro" id="IPR036397">
    <property type="entry name" value="RNaseH_sf"/>
</dbReference>
<comment type="caution">
    <text evidence="2">The sequence shown here is derived from an EMBL/GenBank/DDBJ whole genome shotgun (WGS) entry which is preliminary data.</text>
</comment>
<sequence length="723" mass="82194">MAFMALECDWDDRHLTLVNVYVPCERSTREAFYQRLREQPRPAGDILIGGDFNATLSSRDRPSTLLDAMLWLTTCGILDFLTDQQDDVEAIPDPEYAELYHTYRYSTHQGQVDTSRLDRWYGSHTLLSIRAQYTTCLPPEPSDHQAVRLALGRPGTHDRGRVEPRHVYPTRPRFQTVLEYLLQERDTFQQLHSPISIMARWEQLKLGVQQLCRVVPRRLRRRDRARYHGLRRRCVRRLQKLGIDSNLHSARRATLRGRLLLLQQAWAQARSQRRFHIYRGRHSQQLKAFFRRFRPPLASFEDTALAKSALQPGQSVVDVVQADWVPIMAPATTSTDRVAIEEMLTLRPRHRRTTAEQRAIATPITSAEVKTAGPDGLANDLYRTRSSTLEPILTKAYNACWSAYVVPRTFQDTVITAVPKVPSPQSGLDFRPIVKLNSDYKIYARVLATRLISSSQCGFVPGRSIHDAIDLMDISLKQIPLTNRHDATALLLDIAKAYDTVDRVFHHRTLAWLGFPLPFLRTRDLQRALRLVERFSRASGLRVQPSKTALTVSGTFSFDGAARGNPGPSGAGAALVQATPSEASIMWAVAKDLSTATNNQAVLAGLAAFRAYALTHVTIHGDSEFIINAMRIGRRPRKPNLHERFTLAHNIRSGFSQCRWQHQRRMFNRTADDLANLAVDQRRTLTFSVTNFLEDLHLKVLQQDEFTRYLGIQVGISPTVTCN</sequence>
<evidence type="ECO:0000313" key="2">
    <source>
        <dbReference type="EMBL" id="DAZ92550.1"/>
    </source>
</evidence>
<dbReference type="InterPro" id="IPR000477">
    <property type="entry name" value="RT_dom"/>
</dbReference>
<protein>
    <recommendedName>
        <fullName evidence="1">RNase H type-1 domain-containing protein</fullName>
    </recommendedName>
</protein>
<dbReference type="GO" id="GO:0004523">
    <property type="term" value="F:RNA-DNA hybrid ribonuclease activity"/>
    <property type="evidence" value="ECO:0007669"/>
    <property type="project" value="InterPro"/>
</dbReference>
<dbReference type="InterPro" id="IPR036691">
    <property type="entry name" value="Endo/exonu/phosph_ase_sf"/>
</dbReference>
<accession>A0AAV2YE45</accession>
<organism evidence="2 3">
    <name type="scientific">Lagenidium giganteum</name>
    <dbReference type="NCBI Taxonomy" id="4803"/>
    <lineage>
        <taxon>Eukaryota</taxon>
        <taxon>Sar</taxon>
        <taxon>Stramenopiles</taxon>
        <taxon>Oomycota</taxon>
        <taxon>Peronosporomycetes</taxon>
        <taxon>Pythiales</taxon>
        <taxon>Pythiaceae</taxon>
    </lineage>
</organism>
<dbReference type="Pfam" id="PF13456">
    <property type="entry name" value="RVT_3"/>
    <property type="match status" value="1"/>
</dbReference>
<dbReference type="InterPro" id="IPR043502">
    <property type="entry name" value="DNA/RNA_pol_sf"/>
</dbReference>